<sequence>MKTALTAITLALLLSGCAETWKGVKQDSSTIWNETKEATQAGVQNTKEAIHEATE</sequence>
<keyword evidence="2" id="KW-1185">Reference proteome</keyword>
<dbReference type="RefSeq" id="WP_206208391.1">
    <property type="nucleotide sequence ID" value="NZ_CP076643.1"/>
</dbReference>
<organism evidence="1 2">
    <name type="scientific">Vibrio ostreae</name>
    <dbReference type="NCBI Taxonomy" id="2841925"/>
    <lineage>
        <taxon>Bacteria</taxon>
        <taxon>Pseudomonadati</taxon>
        <taxon>Pseudomonadota</taxon>
        <taxon>Gammaproteobacteria</taxon>
        <taxon>Vibrionales</taxon>
        <taxon>Vibrionaceae</taxon>
        <taxon>Vibrio</taxon>
    </lineage>
</organism>
<dbReference type="EMBL" id="CP076643">
    <property type="protein sequence ID" value="QXO18994.1"/>
    <property type="molecule type" value="Genomic_DNA"/>
</dbReference>
<dbReference type="PROSITE" id="PS51257">
    <property type="entry name" value="PROKAR_LIPOPROTEIN"/>
    <property type="match status" value="1"/>
</dbReference>
<name>A0A975YPR7_9VIBR</name>
<dbReference type="Proteomes" id="UP000694232">
    <property type="component" value="Chromosome 1"/>
</dbReference>
<accession>A0A975YPR7</accession>
<dbReference type="KEGG" id="vos:KNV97_12370"/>
<reference evidence="1" key="1">
    <citation type="submission" date="2021-06" db="EMBL/GenBank/DDBJ databases">
        <title>Vibrio nov. sp., novel gut bacterium isolated from Yellow Sea oyster.</title>
        <authorList>
            <person name="Muhammad N."/>
            <person name="Nguyen T.H."/>
            <person name="Lee Y.-J."/>
            <person name="Ko J."/>
            <person name="Kim S.-G."/>
        </authorList>
    </citation>
    <scope>NUCLEOTIDE SEQUENCE</scope>
    <source>
        <strain evidence="1">OG9-811</strain>
    </source>
</reference>
<evidence type="ECO:0000313" key="2">
    <source>
        <dbReference type="Proteomes" id="UP000694232"/>
    </source>
</evidence>
<proteinExistence type="predicted"/>
<dbReference type="AlphaFoldDB" id="A0A975YPR7"/>
<protein>
    <submittedName>
        <fullName evidence="1">Entericidin EcnAB</fullName>
    </submittedName>
</protein>
<gene>
    <name evidence="1" type="ORF">KNV97_12370</name>
</gene>
<evidence type="ECO:0000313" key="1">
    <source>
        <dbReference type="EMBL" id="QXO18994.1"/>
    </source>
</evidence>